<dbReference type="GeneID" id="91360565"/>
<dbReference type="RefSeq" id="WP_069089495.1">
    <property type="nucleotide sequence ID" value="NZ_CP118233.1"/>
</dbReference>
<dbReference type="EMBL" id="QGTA01000233">
    <property type="protein sequence ID" value="RQW89437.1"/>
    <property type="molecule type" value="Genomic_DNA"/>
</dbReference>
<feature type="region of interest" description="Disordered" evidence="1">
    <location>
        <begin position="136"/>
        <end position="157"/>
    </location>
</feature>
<comment type="caution">
    <text evidence="2">The sequence shown here is derived from an EMBL/GenBank/DDBJ whole genome shotgun (WGS) entry which is preliminary data.</text>
</comment>
<accession>A0ABX9XYS8</accession>
<name>A0ABX9XYS8_MICCH</name>
<reference evidence="2 3" key="1">
    <citation type="submission" date="2018-05" db="EMBL/GenBank/DDBJ databases">
        <title>Micromonospora from Atacama Desert.</title>
        <authorList>
            <person name="Carro L."/>
            <person name="Goodfellow M."/>
            <person name="Klenk H.-P."/>
        </authorList>
    </citation>
    <scope>NUCLEOTIDE SEQUENCE [LARGE SCALE GENOMIC DNA]</scope>
    <source>
        <strain evidence="2 3">LB41</strain>
    </source>
</reference>
<feature type="compositionally biased region" description="Pro residues" evidence="1">
    <location>
        <begin position="146"/>
        <end position="157"/>
    </location>
</feature>
<evidence type="ECO:0000313" key="3">
    <source>
        <dbReference type="Proteomes" id="UP000274694"/>
    </source>
</evidence>
<keyword evidence="3" id="KW-1185">Reference proteome</keyword>
<sequence length="157" mass="18244">MWWLVIDHNDTDLFDGEEVSLDLFIRYGTMSIGLDNRDPVGEGDELWVFERTFRRASGLARAASSPYRSGRRWWLDVTMDLKATKQLRRSPVRPSERVFRYEPYRYGAKDPWMVRMHLSDLSMMRNHLQRLARVPDIYPGSRHPSGPSPSAPLGPPP</sequence>
<evidence type="ECO:0000256" key="1">
    <source>
        <dbReference type="SAM" id="MobiDB-lite"/>
    </source>
</evidence>
<organism evidence="2 3">
    <name type="scientific">Micromonospora chalcea</name>
    <dbReference type="NCBI Taxonomy" id="1874"/>
    <lineage>
        <taxon>Bacteria</taxon>
        <taxon>Bacillati</taxon>
        <taxon>Actinomycetota</taxon>
        <taxon>Actinomycetes</taxon>
        <taxon>Micromonosporales</taxon>
        <taxon>Micromonosporaceae</taxon>
        <taxon>Micromonospora</taxon>
    </lineage>
</organism>
<protein>
    <submittedName>
        <fullName evidence="2">Uncharacterized protein</fullName>
    </submittedName>
</protein>
<gene>
    <name evidence="2" type="ORF">DLJ60_22770</name>
</gene>
<evidence type="ECO:0000313" key="2">
    <source>
        <dbReference type="EMBL" id="RQW89437.1"/>
    </source>
</evidence>
<proteinExistence type="predicted"/>
<dbReference type="Proteomes" id="UP000274694">
    <property type="component" value="Unassembled WGS sequence"/>
</dbReference>